<dbReference type="GO" id="GO:0050660">
    <property type="term" value="F:flavin adenine dinucleotide binding"/>
    <property type="evidence" value="ECO:0007669"/>
    <property type="project" value="InterPro"/>
</dbReference>
<dbReference type="PANTHER" id="PTHR42877">
    <property type="entry name" value="L-ORNITHINE N(5)-MONOOXYGENASE-RELATED"/>
    <property type="match status" value="1"/>
</dbReference>
<dbReference type="InterPro" id="IPR020946">
    <property type="entry name" value="Flavin_mOase-like"/>
</dbReference>
<feature type="region of interest" description="Disordered" evidence="6">
    <location>
        <begin position="52"/>
        <end position="76"/>
    </location>
</feature>
<comment type="cofactor">
    <cofactor evidence="1">
        <name>FAD</name>
        <dbReference type="ChEBI" id="CHEBI:57692"/>
    </cofactor>
</comment>
<keyword evidence="5" id="KW-0560">Oxidoreductase</keyword>
<dbReference type="GO" id="GO:0004499">
    <property type="term" value="F:N,N-dimethylaniline monooxygenase activity"/>
    <property type="evidence" value="ECO:0007669"/>
    <property type="project" value="InterPro"/>
</dbReference>
<dbReference type="VEuPathDB" id="FungiDB:PV10_06016"/>
<evidence type="ECO:0000256" key="3">
    <source>
        <dbReference type="ARBA" id="ARBA00022630"/>
    </source>
</evidence>
<evidence type="ECO:0000313" key="7">
    <source>
        <dbReference type="EMBL" id="RVX70166.1"/>
    </source>
</evidence>
<dbReference type="Gene3D" id="3.50.50.60">
    <property type="entry name" value="FAD/NAD(P)-binding domain"/>
    <property type="match status" value="2"/>
</dbReference>
<name>A0A438N3E9_EXOME</name>
<sequence>MTSRIADTAGRAPHSYRNGFILHVSWVPHATSFSTVVDKVLLPAEIVRSYSEQDRKTLSPDPPLANGDVQSPGDNDGPIFTPQRLSVVCIGAGVSGIALAIHMHRTLEAFDLDIYEKNHDIGGTWLENRYPGCACDVPAHAYTYTFEPNPNLSQYYVGSEEIQAYLVAVAKKHEIQKHIHLNHKLTSAVWNEGRGVWNIELEQGGDGEPQILRRSCNILINASGVLNNWKWPTIPGLHDFKGTLTHSANWDQEQDFTNKTIAVIGAGSSGIQIVPALQPRVAQMYAFVRSPTWIAPSQGFVDPTEGGKPVGNVHYTAEEKKKFHDNPDEFLQYRKDIESNLNRIIEVFIKDSPKQKEARAIFAHVMKARLGNDERLASLLIPQHSVGCRRLTPGPGFLEALVKPNVQVVSSEIERIEPDGLVTADGGFHRVDVIICATGFDTTYRPRFHLEGKHGSVLTELWRDLAKIEAYMAMAIPDFPNYFMFLGPNSPISNGTLIPAIEKQAEYMVSMMRKYQRQHVKSFSPQPHVTRALNRRLQRALGKFVWTDNCRSWYKGGLKDGKVIGLWPGSSLHYFEAISEPKWEDWEYSYWQDEAGDEDHQVPVAVTNGVETEHRVAKDRGHKAHDRGSHDGQWTYLGNGFTRLEVRDAQNGGKEDLAWYLQKPDVVLDLEDNLA</sequence>
<dbReference type="OrthoDB" id="74360at2759"/>
<dbReference type="GO" id="GO:0050661">
    <property type="term" value="F:NADP binding"/>
    <property type="evidence" value="ECO:0007669"/>
    <property type="project" value="InterPro"/>
</dbReference>
<evidence type="ECO:0000256" key="6">
    <source>
        <dbReference type="SAM" id="MobiDB-lite"/>
    </source>
</evidence>
<dbReference type="PANTHER" id="PTHR42877:SF8">
    <property type="entry name" value="MONOOXYGENASE"/>
    <property type="match status" value="1"/>
</dbReference>
<evidence type="ECO:0000256" key="1">
    <source>
        <dbReference type="ARBA" id="ARBA00001974"/>
    </source>
</evidence>
<dbReference type="AlphaFoldDB" id="A0A438N3E9"/>
<dbReference type="Proteomes" id="UP000288859">
    <property type="component" value="Unassembled WGS sequence"/>
</dbReference>
<keyword evidence="4" id="KW-0274">FAD</keyword>
<organism evidence="7 8">
    <name type="scientific">Exophiala mesophila</name>
    <name type="common">Black yeast-like fungus</name>
    <dbReference type="NCBI Taxonomy" id="212818"/>
    <lineage>
        <taxon>Eukaryota</taxon>
        <taxon>Fungi</taxon>
        <taxon>Dikarya</taxon>
        <taxon>Ascomycota</taxon>
        <taxon>Pezizomycotina</taxon>
        <taxon>Eurotiomycetes</taxon>
        <taxon>Chaetothyriomycetidae</taxon>
        <taxon>Chaetothyriales</taxon>
        <taxon>Herpotrichiellaceae</taxon>
        <taxon>Exophiala</taxon>
    </lineage>
</organism>
<keyword evidence="3" id="KW-0285">Flavoprotein</keyword>
<dbReference type="InterPro" id="IPR051209">
    <property type="entry name" value="FAD-bind_Monooxygenase_sf"/>
</dbReference>
<protein>
    <submittedName>
        <fullName evidence="7">Uncharacterized protein</fullName>
    </submittedName>
</protein>
<comment type="similarity">
    <text evidence="2">Belongs to the FAD-binding monooxygenase family.</text>
</comment>
<evidence type="ECO:0000256" key="4">
    <source>
        <dbReference type="ARBA" id="ARBA00022827"/>
    </source>
</evidence>
<comment type="caution">
    <text evidence="7">The sequence shown here is derived from an EMBL/GenBank/DDBJ whole genome shotgun (WGS) entry which is preliminary data.</text>
</comment>
<gene>
    <name evidence="7" type="ORF">B0A52_05499</name>
</gene>
<evidence type="ECO:0000256" key="5">
    <source>
        <dbReference type="ARBA" id="ARBA00023002"/>
    </source>
</evidence>
<evidence type="ECO:0000313" key="8">
    <source>
        <dbReference type="Proteomes" id="UP000288859"/>
    </source>
</evidence>
<dbReference type="SUPFAM" id="SSF51905">
    <property type="entry name" value="FAD/NAD(P)-binding domain"/>
    <property type="match status" value="2"/>
</dbReference>
<reference evidence="7 8" key="1">
    <citation type="submission" date="2017-03" db="EMBL/GenBank/DDBJ databases">
        <title>Genomes of endolithic fungi from Antarctica.</title>
        <authorList>
            <person name="Coleine C."/>
            <person name="Masonjones S."/>
            <person name="Stajich J.E."/>
        </authorList>
    </citation>
    <scope>NUCLEOTIDE SEQUENCE [LARGE SCALE GENOMIC DNA]</scope>
    <source>
        <strain evidence="7 8">CCFEE 6314</strain>
    </source>
</reference>
<dbReference type="EMBL" id="NAJM01000024">
    <property type="protein sequence ID" value="RVX70166.1"/>
    <property type="molecule type" value="Genomic_DNA"/>
</dbReference>
<proteinExistence type="inferred from homology"/>
<dbReference type="Pfam" id="PF00743">
    <property type="entry name" value="FMO-like"/>
    <property type="match status" value="1"/>
</dbReference>
<accession>A0A438N3E9</accession>
<evidence type="ECO:0000256" key="2">
    <source>
        <dbReference type="ARBA" id="ARBA00010139"/>
    </source>
</evidence>
<dbReference type="InterPro" id="IPR036188">
    <property type="entry name" value="FAD/NAD-bd_sf"/>
</dbReference>